<evidence type="ECO:0000313" key="4">
    <source>
        <dbReference type="EMBL" id="KAI1879062.1"/>
    </source>
</evidence>
<dbReference type="PROSITE" id="PS50053">
    <property type="entry name" value="UBIQUITIN_2"/>
    <property type="match status" value="1"/>
</dbReference>
<dbReference type="PROSITE" id="PS51035">
    <property type="entry name" value="BAG"/>
    <property type="match status" value="1"/>
</dbReference>
<dbReference type="InterPro" id="IPR003103">
    <property type="entry name" value="BAG_domain"/>
</dbReference>
<feature type="domain" description="BAG" evidence="3">
    <location>
        <begin position="336"/>
        <end position="397"/>
    </location>
</feature>
<dbReference type="EMBL" id="JAFIMR010000005">
    <property type="protein sequence ID" value="KAI1879062.1"/>
    <property type="molecule type" value="Genomic_DNA"/>
</dbReference>
<dbReference type="AlphaFoldDB" id="A0A9P9WTI0"/>
<evidence type="ECO:0000259" key="3">
    <source>
        <dbReference type="PROSITE" id="PS51035"/>
    </source>
</evidence>
<dbReference type="SUPFAM" id="SSF54236">
    <property type="entry name" value="Ubiquitin-like"/>
    <property type="match status" value="1"/>
</dbReference>
<comment type="caution">
    <text evidence="4">The sequence shown here is derived from an EMBL/GenBank/DDBJ whole genome shotgun (WGS) entry which is preliminary data.</text>
</comment>
<protein>
    <recommendedName>
        <fullName evidence="6">BAG domain-containing protein</fullName>
    </recommendedName>
</protein>
<reference evidence="4" key="1">
    <citation type="submission" date="2021-03" db="EMBL/GenBank/DDBJ databases">
        <title>Revisited historic fungal species revealed as producer of novel bioactive compounds through whole genome sequencing and comparative genomics.</title>
        <authorList>
            <person name="Vignolle G.A."/>
            <person name="Hochenegger N."/>
            <person name="Mach R.L."/>
            <person name="Mach-Aigner A.R."/>
            <person name="Javad Rahimi M."/>
            <person name="Salim K.A."/>
            <person name="Chan C.M."/>
            <person name="Lim L.B.L."/>
            <person name="Cai F."/>
            <person name="Druzhinina I.S."/>
            <person name="U'Ren J.M."/>
            <person name="Derntl C."/>
        </authorList>
    </citation>
    <scope>NUCLEOTIDE SEQUENCE</scope>
    <source>
        <strain evidence="4">TUCIM 5799</strain>
    </source>
</reference>
<evidence type="ECO:0000256" key="1">
    <source>
        <dbReference type="SAM" id="MobiDB-lite"/>
    </source>
</evidence>
<dbReference type="InterPro" id="IPR036533">
    <property type="entry name" value="BAG_dom_sf"/>
</dbReference>
<dbReference type="InterPro" id="IPR000626">
    <property type="entry name" value="Ubiquitin-like_dom"/>
</dbReference>
<name>A0A9P9WTI0_9PEZI</name>
<keyword evidence="5" id="KW-1185">Reference proteome</keyword>
<dbReference type="Pfam" id="PF02179">
    <property type="entry name" value="BAG"/>
    <property type="match status" value="1"/>
</dbReference>
<evidence type="ECO:0008006" key="6">
    <source>
        <dbReference type="Google" id="ProtNLM"/>
    </source>
</evidence>
<feature type="compositionally biased region" description="Basic residues" evidence="1">
    <location>
        <begin position="261"/>
        <end position="273"/>
    </location>
</feature>
<dbReference type="CDD" id="cd17039">
    <property type="entry name" value="Ubl_ubiquitin_like"/>
    <property type="match status" value="1"/>
</dbReference>
<proteinExistence type="predicted"/>
<dbReference type="Gene3D" id="3.10.20.90">
    <property type="entry name" value="Phosphatidylinositol 3-kinase Catalytic Subunit, Chain A, domain 1"/>
    <property type="match status" value="1"/>
</dbReference>
<gene>
    <name evidence="4" type="ORF">JX265_003239</name>
</gene>
<evidence type="ECO:0000259" key="2">
    <source>
        <dbReference type="PROSITE" id="PS50053"/>
    </source>
</evidence>
<feature type="region of interest" description="Disordered" evidence="1">
    <location>
        <begin position="130"/>
        <end position="152"/>
    </location>
</feature>
<dbReference type="Proteomes" id="UP000829685">
    <property type="component" value="Unassembled WGS sequence"/>
</dbReference>
<evidence type="ECO:0000313" key="5">
    <source>
        <dbReference type="Proteomes" id="UP000829685"/>
    </source>
</evidence>
<accession>A0A9P9WTI0</accession>
<feature type="domain" description="Ubiquitin-like" evidence="2">
    <location>
        <begin position="180"/>
        <end position="232"/>
    </location>
</feature>
<feature type="compositionally biased region" description="Acidic residues" evidence="1">
    <location>
        <begin position="237"/>
        <end position="246"/>
    </location>
</feature>
<sequence>MPLARVCPPSEDIPKPVKVASSQVVLASSGAFQNLTQLLPPSLATYVNATIDQISGAFAGSHEYLAAQGLSPTVVYSTLACAALAVPIGMSRYVGGWAGRDGLSPYQDSNGVHVTDEDFSYITSEDLEQTLEPPSRAYDPRRQPPASAKPEDDVLLIKNKGITYPVHFPAYSIGDGKLYVRDVRDRVGIVMEISTSRRRRIKMLYKGRQLKDQDLPIREYNVKNNSEILVVLPDGASSEDDSESSEEVIVPDPRGEQPSKSKNKKKRKSKKNRSPRDSAATLDVPGVDGKGSSNEDSRHPSRIPSPAVPNGPLEKLDTIKSHFNTKLLPLCVEFSANPPKDKKKCEDEHRKLSETVMQQVLLKLDEVDTGGDPEIRAKRKQLVNMVHDVLKGIDSHLPEGSTRPSY</sequence>
<organism evidence="4 5">
    <name type="scientific">Neoarthrinium moseri</name>
    <dbReference type="NCBI Taxonomy" id="1658444"/>
    <lineage>
        <taxon>Eukaryota</taxon>
        <taxon>Fungi</taxon>
        <taxon>Dikarya</taxon>
        <taxon>Ascomycota</taxon>
        <taxon>Pezizomycotina</taxon>
        <taxon>Sordariomycetes</taxon>
        <taxon>Xylariomycetidae</taxon>
        <taxon>Amphisphaeriales</taxon>
        <taxon>Apiosporaceae</taxon>
        <taxon>Neoarthrinium</taxon>
    </lineage>
</organism>
<feature type="region of interest" description="Disordered" evidence="1">
    <location>
        <begin position="234"/>
        <end position="314"/>
    </location>
</feature>
<dbReference type="SUPFAM" id="SSF63491">
    <property type="entry name" value="BAG domain"/>
    <property type="match status" value="1"/>
</dbReference>
<dbReference type="Gene3D" id="1.20.58.120">
    <property type="entry name" value="BAG domain"/>
    <property type="match status" value="1"/>
</dbReference>
<dbReference type="SMART" id="SM00264">
    <property type="entry name" value="BAG"/>
    <property type="match status" value="1"/>
</dbReference>
<dbReference type="GO" id="GO:0051087">
    <property type="term" value="F:protein-folding chaperone binding"/>
    <property type="evidence" value="ECO:0007669"/>
    <property type="project" value="InterPro"/>
</dbReference>
<dbReference type="InterPro" id="IPR029071">
    <property type="entry name" value="Ubiquitin-like_domsf"/>
</dbReference>